<feature type="transmembrane region" description="Helical" evidence="10">
    <location>
        <begin position="560"/>
        <end position="588"/>
    </location>
</feature>
<feature type="transmembrane region" description="Helical" evidence="10">
    <location>
        <begin position="756"/>
        <end position="776"/>
    </location>
</feature>
<evidence type="ECO:0000256" key="9">
    <source>
        <dbReference type="ARBA" id="ARBA00023224"/>
    </source>
</evidence>
<evidence type="ECO:0000256" key="3">
    <source>
        <dbReference type="ARBA" id="ARBA00022692"/>
    </source>
</evidence>
<dbReference type="Gene3D" id="3.40.50.2300">
    <property type="match status" value="2"/>
</dbReference>
<evidence type="ECO:0000256" key="10">
    <source>
        <dbReference type="SAM" id="Phobius"/>
    </source>
</evidence>
<evidence type="ECO:0000256" key="8">
    <source>
        <dbReference type="ARBA" id="ARBA00023180"/>
    </source>
</evidence>
<dbReference type="Pfam" id="PF07562">
    <property type="entry name" value="NCD3G"/>
    <property type="match status" value="1"/>
</dbReference>
<feature type="signal peptide" evidence="11">
    <location>
        <begin position="1"/>
        <end position="18"/>
    </location>
</feature>
<feature type="transmembrane region" description="Helical" evidence="10">
    <location>
        <begin position="625"/>
        <end position="647"/>
    </location>
</feature>
<dbReference type="EMBL" id="CAJFCJ010000006">
    <property type="protein sequence ID" value="CAD5116215.1"/>
    <property type="molecule type" value="Genomic_DNA"/>
</dbReference>
<name>A0A7I8VIW5_9ANNE</name>
<keyword evidence="9" id="KW-0807">Transducer</keyword>
<feature type="chain" id="PRO_5029687085" evidence="11">
    <location>
        <begin position="19"/>
        <end position="843"/>
    </location>
</feature>
<dbReference type="InterPro" id="IPR050726">
    <property type="entry name" value="mGluR"/>
</dbReference>
<evidence type="ECO:0000256" key="6">
    <source>
        <dbReference type="ARBA" id="ARBA00023136"/>
    </source>
</evidence>
<dbReference type="OrthoDB" id="425344at2759"/>
<keyword evidence="6 10" id="KW-0472">Membrane</keyword>
<dbReference type="InterPro" id="IPR000337">
    <property type="entry name" value="GPCR_3"/>
</dbReference>
<proteinExistence type="predicted"/>
<dbReference type="CDD" id="cd13953">
    <property type="entry name" value="7tm_classC_mGluR-like"/>
    <property type="match status" value="1"/>
</dbReference>
<keyword evidence="5" id="KW-0297">G-protein coupled receptor</keyword>
<dbReference type="GO" id="GO:0004930">
    <property type="term" value="F:G protein-coupled receptor activity"/>
    <property type="evidence" value="ECO:0007669"/>
    <property type="project" value="UniProtKB-KW"/>
</dbReference>
<dbReference type="InterPro" id="IPR011500">
    <property type="entry name" value="GPCR_3_9-Cys_dom"/>
</dbReference>
<organism evidence="13 14">
    <name type="scientific">Dimorphilus gyrociliatus</name>
    <dbReference type="NCBI Taxonomy" id="2664684"/>
    <lineage>
        <taxon>Eukaryota</taxon>
        <taxon>Metazoa</taxon>
        <taxon>Spiralia</taxon>
        <taxon>Lophotrochozoa</taxon>
        <taxon>Annelida</taxon>
        <taxon>Polychaeta</taxon>
        <taxon>Polychaeta incertae sedis</taxon>
        <taxon>Dinophilidae</taxon>
        <taxon>Dimorphilus</taxon>
    </lineage>
</organism>
<evidence type="ECO:0000256" key="11">
    <source>
        <dbReference type="SAM" id="SignalP"/>
    </source>
</evidence>
<dbReference type="PANTHER" id="PTHR24060">
    <property type="entry name" value="METABOTROPIC GLUTAMATE RECEPTOR"/>
    <property type="match status" value="1"/>
</dbReference>
<dbReference type="GO" id="GO:0005886">
    <property type="term" value="C:plasma membrane"/>
    <property type="evidence" value="ECO:0007669"/>
    <property type="project" value="UniProtKB-SubCell"/>
</dbReference>
<feature type="transmembrane region" description="Helical" evidence="10">
    <location>
        <begin position="600"/>
        <end position="619"/>
    </location>
</feature>
<dbReference type="Pfam" id="PF01094">
    <property type="entry name" value="ANF_receptor"/>
    <property type="match status" value="1"/>
</dbReference>
<keyword evidence="8" id="KW-0325">Glycoprotein</keyword>
<keyword evidence="11" id="KW-0732">Signal</keyword>
<keyword evidence="3 10" id="KW-0812">Transmembrane</keyword>
<dbReference type="InterPro" id="IPR001828">
    <property type="entry name" value="ANF_lig-bd_rcpt"/>
</dbReference>
<reference evidence="13 14" key="1">
    <citation type="submission" date="2020-08" db="EMBL/GenBank/DDBJ databases">
        <authorList>
            <person name="Hejnol A."/>
        </authorList>
    </citation>
    <scope>NUCLEOTIDE SEQUENCE [LARGE SCALE GENOMIC DNA]</scope>
</reference>
<dbReference type="InterPro" id="IPR017978">
    <property type="entry name" value="GPCR_3_C"/>
</dbReference>
<feature type="transmembrane region" description="Helical" evidence="10">
    <location>
        <begin position="720"/>
        <end position="744"/>
    </location>
</feature>
<sequence length="843" mass="95696">MDNLFMMALLFCSCLISEERFDLTDKIYNLGDINFGIVTQVKDYSKALKCTNKISRFEYLQYVQSSIFSVDYINERKDLLPNLNLGYIIYADCGRKDTSLAVVTKFIEGADVATKSNVNRNNITISSKYSVAGVVGLTTSTKAIPTSAILSYYEIPHISTSASSSELNDKYRYEYFNRMEPGDTRQAYVMVDLLQTFNWNYVSVVWQVTVGYQMVMTDLFERINEVGICVASHNSIYNNSTERDLEEIAETLIANTKAKAVILWMYSSSVKRLFSVLERKNALHKFIWVCTGVIDSVYKSFPNSLKTGMFRVGMSLNLSEELKDFLSERTPFNSNGTDLQWMKLFWESTFHCSWDRNSKNSCNKYKTLPKSPNYFISVNNAKYFDAILTMAYAVNSTINQYCPTVFLKASKRTYLKDHSRCLSGERILKAIRNSDFQGMTGRIRFDEKGNVIKPFVVKQIISINHTEVIAIWKKETGFQKIRSPFRPIPESICSEVCPAGFKPVPSYKVCCWYCLECLPNQITINNGTDCRTCPDSTWPDSLNKTVCLDLVNNFLHFTNPIVLCLAIVSGALIVISLSLIYMLFIRFSHTQVVKNSSKELCFLIVSGILVCLATIFILIRKSTNIVCIIGVFGFHLGVNLTFVPLLMKSQRMFTLFRAAAKCQTKVPVARTKWQLTAVLVLFLFQVIITGGMISFSRPVARTSMPLLWEPYSELYCDIPVLTICIPTSYNLLILIGTCVFGIVTRKLPENFKESRNICICALTSIILWSAFLPTYFLTHFNLYKGTLLSFGLLLHSIVHLTTIFIPKVYAVAVVKDNEDFTVTFRYSQKSNPVNDSTMLPLSG</sequence>
<comment type="caution">
    <text evidence="13">The sequence shown here is derived from an EMBL/GenBank/DDBJ whole genome shotgun (WGS) entry which is preliminary data.</text>
</comment>
<evidence type="ECO:0000313" key="14">
    <source>
        <dbReference type="Proteomes" id="UP000549394"/>
    </source>
</evidence>
<feature type="transmembrane region" description="Helical" evidence="10">
    <location>
        <begin position="782"/>
        <end position="805"/>
    </location>
</feature>
<dbReference type="AlphaFoldDB" id="A0A7I8VIW5"/>
<feature type="domain" description="G-protein coupled receptors family 3 profile" evidence="12">
    <location>
        <begin position="579"/>
        <end position="811"/>
    </location>
</feature>
<dbReference type="PRINTS" id="PR00248">
    <property type="entry name" value="GPCRMGR"/>
</dbReference>
<evidence type="ECO:0000256" key="4">
    <source>
        <dbReference type="ARBA" id="ARBA00022989"/>
    </source>
</evidence>
<dbReference type="InterPro" id="IPR038550">
    <property type="entry name" value="GPCR_3_9-Cys_sf"/>
</dbReference>
<comment type="subcellular location">
    <subcellularLocation>
        <location evidence="1">Cell membrane</location>
        <topology evidence="1">Multi-pass membrane protein</topology>
    </subcellularLocation>
</comment>
<evidence type="ECO:0000256" key="7">
    <source>
        <dbReference type="ARBA" id="ARBA00023170"/>
    </source>
</evidence>
<dbReference type="InterPro" id="IPR028082">
    <property type="entry name" value="Peripla_BP_I"/>
</dbReference>
<evidence type="ECO:0000256" key="5">
    <source>
        <dbReference type="ARBA" id="ARBA00023040"/>
    </source>
</evidence>
<dbReference type="SUPFAM" id="SSF53822">
    <property type="entry name" value="Periplasmic binding protein-like I"/>
    <property type="match status" value="1"/>
</dbReference>
<keyword evidence="14" id="KW-1185">Reference proteome</keyword>
<dbReference type="Proteomes" id="UP000549394">
    <property type="component" value="Unassembled WGS sequence"/>
</dbReference>
<gene>
    <name evidence="13" type="ORF">DGYR_LOCUS4857</name>
</gene>
<evidence type="ECO:0000259" key="12">
    <source>
        <dbReference type="PROSITE" id="PS50259"/>
    </source>
</evidence>
<accession>A0A7I8VIW5</accession>
<dbReference type="Pfam" id="PF00003">
    <property type="entry name" value="7tm_3"/>
    <property type="match status" value="1"/>
</dbReference>
<keyword evidence="7" id="KW-0675">Receptor</keyword>
<protein>
    <submittedName>
        <fullName evidence="13">DgyrCDS5130</fullName>
    </submittedName>
</protein>
<keyword evidence="4 10" id="KW-1133">Transmembrane helix</keyword>
<dbReference type="PROSITE" id="PS50259">
    <property type="entry name" value="G_PROTEIN_RECEP_F3_4"/>
    <property type="match status" value="1"/>
</dbReference>
<feature type="transmembrane region" description="Helical" evidence="10">
    <location>
        <begin position="675"/>
        <end position="700"/>
    </location>
</feature>
<evidence type="ECO:0000256" key="2">
    <source>
        <dbReference type="ARBA" id="ARBA00022475"/>
    </source>
</evidence>
<evidence type="ECO:0000256" key="1">
    <source>
        <dbReference type="ARBA" id="ARBA00004651"/>
    </source>
</evidence>
<keyword evidence="2" id="KW-1003">Cell membrane</keyword>
<evidence type="ECO:0000313" key="13">
    <source>
        <dbReference type="EMBL" id="CAD5116215.1"/>
    </source>
</evidence>
<dbReference type="Gene3D" id="2.10.50.30">
    <property type="entry name" value="GPCR, family 3, nine cysteines domain"/>
    <property type="match status" value="1"/>
</dbReference>